<dbReference type="SUPFAM" id="SSF55785">
    <property type="entry name" value="PYP-like sensor domain (PAS domain)"/>
    <property type="match status" value="1"/>
</dbReference>
<dbReference type="AlphaFoldDB" id="A0A2U1CW12"/>
<keyword evidence="5" id="KW-0997">Cell inner membrane</keyword>
<feature type="domain" description="PAS" evidence="14">
    <location>
        <begin position="21"/>
        <end position="76"/>
    </location>
</feature>
<feature type="transmembrane region" description="Helical" evidence="12">
    <location>
        <begin position="175"/>
        <end position="194"/>
    </location>
</feature>
<dbReference type="InterPro" id="IPR035965">
    <property type="entry name" value="PAS-like_dom_sf"/>
</dbReference>
<evidence type="ECO:0000256" key="11">
    <source>
        <dbReference type="PROSITE-ProRule" id="PRU00284"/>
    </source>
</evidence>
<evidence type="ECO:0000256" key="7">
    <source>
        <dbReference type="ARBA" id="ARBA00022989"/>
    </source>
</evidence>
<comment type="subcellular location">
    <subcellularLocation>
        <location evidence="1">Cell inner membrane</location>
        <topology evidence="1">Multi-pass membrane protein</topology>
    </subcellularLocation>
</comment>
<keyword evidence="3" id="KW-0488">Methylation</keyword>
<comment type="similarity">
    <text evidence="10">Belongs to the methyl-accepting chemotaxis (MCP) protein family.</text>
</comment>
<evidence type="ECO:0000259" key="13">
    <source>
        <dbReference type="PROSITE" id="PS50111"/>
    </source>
</evidence>
<dbReference type="GO" id="GO:0007165">
    <property type="term" value="P:signal transduction"/>
    <property type="evidence" value="ECO:0007669"/>
    <property type="project" value="UniProtKB-KW"/>
</dbReference>
<dbReference type="InterPro" id="IPR000014">
    <property type="entry name" value="PAS"/>
</dbReference>
<dbReference type="EMBL" id="QEKQ01000006">
    <property type="protein sequence ID" value="PVY75925.1"/>
    <property type="molecule type" value="Genomic_DNA"/>
</dbReference>
<reference evidence="15 16" key="1">
    <citation type="submission" date="2018-04" db="EMBL/GenBank/DDBJ databases">
        <title>Genomic Encyclopedia of Type Strains, Phase IV (KMG-IV): sequencing the most valuable type-strain genomes for metagenomic binning, comparative biology and taxonomic classification.</title>
        <authorList>
            <person name="Goeker M."/>
        </authorList>
    </citation>
    <scope>NUCLEOTIDE SEQUENCE [LARGE SCALE GENOMIC DNA]</scope>
    <source>
        <strain evidence="15 16">DSM 28688</strain>
    </source>
</reference>
<dbReference type="RefSeq" id="WP_116919341.1">
    <property type="nucleotide sequence ID" value="NZ_QEKQ01000006.1"/>
</dbReference>
<feature type="transmembrane region" description="Helical" evidence="12">
    <location>
        <begin position="149"/>
        <end position="169"/>
    </location>
</feature>
<dbReference type="InterPro" id="IPR004089">
    <property type="entry name" value="MCPsignal_dom"/>
</dbReference>
<evidence type="ECO:0000256" key="2">
    <source>
        <dbReference type="ARBA" id="ARBA00022475"/>
    </source>
</evidence>
<evidence type="ECO:0000313" key="15">
    <source>
        <dbReference type="EMBL" id="PVY75925.1"/>
    </source>
</evidence>
<dbReference type="NCBIfam" id="TIGR00229">
    <property type="entry name" value="sensory_box"/>
    <property type="match status" value="1"/>
</dbReference>
<evidence type="ECO:0000256" key="10">
    <source>
        <dbReference type="ARBA" id="ARBA00029447"/>
    </source>
</evidence>
<evidence type="ECO:0000256" key="1">
    <source>
        <dbReference type="ARBA" id="ARBA00004429"/>
    </source>
</evidence>
<dbReference type="GO" id="GO:0052131">
    <property type="term" value="P:positive aerotaxis"/>
    <property type="evidence" value="ECO:0007669"/>
    <property type="project" value="UniProtKB-ARBA"/>
</dbReference>
<dbReference type="CDD" id="cd11386">
    <property type="entry name" value="MCP_signal"/>
    <property type="match status" value="1"/>
</dbReference>
<dbReference type="GO" id="GO:0005886">
    <property type="term" value="C:plasma membrane"/>
    <property type="evidence" value="ECO:0007669"/>
    <property type="project" value="UniProtKB-SubCell"/>
</dbReference>
<feature type="domain" description="Methyl-accepting transducer" evidence="13">
    <location>
        <begin position="249"/>
        <end position="485"/>
    </location>
</feature>
<dbReference type="Gene3D" id="3.30.450.20">
    <property type="entry name" value="PAS domain"/>
    <property type="match status" value="1"/>
</dbReference>
<keyword evidence="6 12" id="KW-0812">Transmembrane</keyword>
<dbReference type="Pfam" id="PF00015">
    <property type="entry name" value="MCPsignal"/>
    <property type="match status" value="1"/>
</dbReference>
<sequence>MRKNYPVTQREVSMREGDRLITSTNPKGVITYVNDAFVEISGFSEDELLGQAHNIIRHPDMPQSVFKHMWDTIQAGKPWMGVVKNRCKNGDHYWVSAYVTPVSERGELVGFESVRTCPTRGQVERAEKMYKRLSAGKTYSQEDAHVESVSFAGLPFLISLIVSGLGLWLGGGWAAAGGLVLGHVVGLGVAKYMIEQRMESFLRMRSDAFADPLIARIYTSHKGRSAQLAMLLISEQARLRTALARIEDQAMSLADKSTDAHHLIREGSAEIQRQRSETDQVASAMNEMTTSIHEVSENVNFNARESEDANRQANEGSELSRQALESIQRLVERVQQIGNSVEALGKSTESIGEATNLITEIADQTNLLALNAAIEAARAGEQGRGFAVVADEVRSLASRTQESTKRIHDVIEDFRNQVNDVLQSTREGEQVATAGLTKVQETEYSLGEIVDAMGRITDRFLQVSASVEEQSKVAEDVNKQVVSIAELADSSEQKARGADEASGEMNRLSTGLHDVVARFIGK</sequence>
<dbReference type="InterPro" id="IPR013655">
    <property type="entry name" value="PAS_fold_3"/>
</dbReference>
<dbReference type="Proteomes" id="UP000245887">
    <property type="component" value="Unassembled WGS sequence"/>
</dbReference>
<keyword evidence="8 12" id="KW-0472">Membrane</keyword>
<evidence type="ECO:0000313" key="16">
    <source>
        <dbReference type="Proteomes" id="UP000245887"/>
    </source>
</evidence>
<dbReference type="SMART" id="SM00283">
    <property type="entry name" value="MA"/>
    <property type="match status" value="1"/>
</dbReference>
<dbReference type="PANTHER" id="PTHR32089:SF74">
    <property type="entry name" value="METHYL-ACCEPTING CHEMOTAXIS PROTEIN AER"/>
    <property type="match status" value="1"/>
</dbReference>
<dbReference type="FunFam" id="1.10.287.950:FF:000001">
    <property type="entry name" value="Methyl-accepting chemotaxis sensory transducer"/>
    <property type="match status" value="1"/>
</dbReference>
<dbReference type="SUPFAM" id="SSF58104">
    <property type="entry name" value="Methyl-accepting chemotaxis protein (MCP) signaling domain"/>
    <property type="match status" value="1"/>
</dbReference>
<dbReference type="Pfam" id="PF08447">
    <property type="entry name" value="PAS_3"/>
    <property type="match status" value="1"/>
</dbReference>
<dbReference type="PROSITE" id="PS50111">
    <property type="entry name" value="CHEMOTAXIS_TRANSDUC_2"/>
    <property type="match status" value="1"/>
</dbReference>
<evidence type="ECO:0000256" key="9">
    <source>
        <dbReference type="ARBA" id="ARBA00023224"/>
    </source>
</evidence>
<dbReference type="PRINTS" id="PR00260">
    <property type="entry name" value="CHEMTRNSDUCR"/>
</dbReference>
<dbReference type="CDD" id="cd00130">
    <property type="entry name" value="PAS"/>
    <property type="match status" value="1"/>
</dbReference>
<dbReference type="PANTHER" id="PTHR32089">
    <property type="entry name" value="METHYL-ACCEPTING CHEMOTAXIS PROTEIN MCPB"/>
    <property type="match status" value="1"/>
</dbReference>
<evidence type="ECO:0000256" key="3">
    <source>
        <dbReference type="ARBA" id="ARBA00022481"/>
    </source>
</evidence>
<keyword evidence="4" id="KW-0145">Chemotaxis</keyword>
<accession>A0A2U1CW12</accession>
<keyword evidence="2" id="KW-1003">Cell membrane</keyword>
<evidence type="ECO:0000256" key="8">
    <source>
        <dbReference type="ARBA" id="ARBA00023136"/>
    </source>
</evidence>
<comment type="caution">
    <text evidence="15">The sequence shown here is derived from an EMBL/GenBank/DDBJ whole genome shotgun (WGS) entry which is preliminary data.</text>
</comment>
<protein>
    <submittedName>
        <fullName evidence="15">Methyl-accepting chemotaxis sensory transducer with Pas/Pac sensor</fullName>
    </submittedName>
</protein>
<proteinExistence type="inferred from homology"/>
<dbReference type="Gene3D" id="1.10.287.950">
    <property type="entry name" value="Methyl-accepting chemotaxis protein"/>
    <property type="match status" value="1"/>
</dbReference>
<gene>
    <name evidence="15" type="ORF">C8D92_106186</name>
</gene>
<evidence type="ECO:0000259" key="14">
    <source>
        <dbReference type="PROSITE" id="PS50112"/>
    </source>
</evidence>
<dbReference type="FunFam" id="3.30.450.20:FF:000046">
    <property type="entry name" value="Aerotaxis sensor receptor"/>
    <property type="match status" value="1"/>
</dbReference>
<evidence type="ECO:0000256" key="6">
    <source>
        <dbReference type="ARBA" id="ARBA00022692"/>
    </source>
</evidence>
<name>A0A2U1CW12_9GAMM</name>
<evidence type="ECO:0000256" key="4">
    <source>
        <dbReference type="ARBA" id="ARBA00022500"/>
    </source>
</evidence>
<keyword evidence="9 11" id="KW-0807">Transducer</keyword>
<dbReference type="InterPro" id="IPR004090">
    <property type="entry name" value="Chemotax_Me-accpt_rcpt"/>
</dbReference>
<dbReference type="PROSITE" id="PS50112">
    <property type="entry name" value="PAS"/>
    <property type="match status" value="1"/>
</dbReference>
<dbReference type="OrthoDB" id="5675566at2"/>
<evidence type="ECO:0000256" key="12">
    <source>
        <dbReference type="SAM" id="Phobius"/>
    </source>
</evidence>
<evidence type="ECO:0000256" key="5">
    <source>
        <dbReference type="ARBA" id="ARBA00022519"/>
    </source>
</evidence>
<organism evidence="15 16">
    <name type="scientific">Tamilnaduibacter salinus</name>
    <dbReference type="NCBI Taxonomy" id="1484056"/>
    <lineage>
        <taxon>Bacteria</taxon>
        <taxon>Pseudomonadati</taxon>
        <taxon>Pseudomonadota</taxon>
        <taxon>Gammaproteobacteria</taxon>
        <taxon>Pseudomonadales</taxon>
        <taxon>Marinobacteraceae</taxon>
        <taxon>Tamilnaduibacter</taxon>
    </lineage>
</organism>
<dbReference type="GO" id="GO:0004888">
    <property type="term" value="F:transmembrane signaling receptor activity"/>
    <property type="evidence" value="ECO:0007669"/>
    <property type="project" value="InterPro"/>
</dbReference>
<keyword evidence="7 12" id="KW-1133">Transmembrane helix</keyword>